<proteinExistence type="inferred from homology"/>
<dbReference type="Gene3D" id="1.10.10.10">
    <property type="entry name" value="Winged helix-like DNA-binding domain superfamily/Winged helix DNA-binding domain"/>
    <property type="match status" value="1"/>
</dbReference>
<dbReference type="InterPro" id="IPR014284">
    <property type="entry name" value="RNA_pol_sigma-70_dom"/>
</dbReference>
<reference evidence="8" key="1">
    <citation type="journal article" date="2019" name="Int. J. Syst. Evol. Microbiol.">
        <title>The Global Catalogue of Microorganisms (GCM) 10K type strain sequencing project: providing services to taxonomists for standard genome sequencing and annotation.</title>
        <authorList>
            <consortium name="The Broad Institute Genomics Platform"/>
            <consortium name="The Broad Institute Genome Sequencing Center for Infectious Disease"/>
            <person name="Wu L."/>
            <person name="Ma J."/>
        </authorList>
    </citation>
    <scope>NUCLEOTIDE SEQUENCE [LARGE SCALE GENOMIC DNA]</scope>
    <source>
        <strain evidence="8">JCM 9371</strain>
    </source>
</reference>
<dbReference type="InterPro" id="IPR013324">
    <property type="entry name" value="RNA_pol_sigma_r3/r4-like"/>
</dbReference>
<feature type="domain" description="RNA polymerase sigma-70 region 2" evidence="6">
    <location>
        <begin position="25"/>
        <end position="92"/>
    </location>
</feature>
<organism evidence="7 8">
    <name type="scientific">Actinomadura fibrosa</name>
    <dbReference type="NCBI Taxonomy" id="111802"/>
    <lineage>
        <taxon>Bacteria</taxon>
        <taxon>Bacillati</taxon>
        <taxon>Actinomycetota</taxon>
        <taxon>Actinomycetes</taxon>
        <taxon>Streptosporangiales</taxon>
        <taxon>Thermomonosporaceae</taxon>
        <taxon>Actinomadura</taxon>
    </lineage>
</organism>
<sequence>MRDDPTVVALVNRAGAGDQDAWNDLVDRYAPLVWSVCRRFRLGAADADDVGQSVWLRLVEHLPRLRDPAALPGWLATTTRRECLRVVRAQQRKERIEQPLDTYMTPGEQDALVEHEVLAAERNMLLRTAFGQLPEHCRRLLALLMQDPPLSYAEISARLDTSIGSIGPTRARCLQRLRDCPAFAVLADADSRGG</sequence>
<dbReference type="SUPFAM" id="SSF88659">
    <property type="entry name" value="Sigma3 and sigma4 domains of RNA polymerase sigma factors"/>
    <property type="match status" value="1"/>
</dbReference>
<keyword evidence="4" id="KW-0238">DNA-binding</keyword>
<keyword evidence="2" id="KW-0805">Transcription regulation</keyword>
<dbReference type="Proteomes" id="UP001597063">
    <property type="component" value="Unassembled WGS sequence"/>
</dbReference>
<evidence type="ECO:0000256" key="4">
    <source>
        <dbReference type="ARBA" id="ARBA00023125"/>
    </source>
</evidence>
<dbReference type="Pfam" id="PF04542">
    <property type="entry name" value="Sigma70_r2"/>
    <property type="match status" value="1"/>
</dbReference>
<accession>A0ABW2XR96</accession>
<name>A0ABW2XR96_9ACTN</name>
<evidence type="ECO:0000256" key="3">
    <source>
        <dbReference type="ARBA" id="ARBA00023082"/>
    </source>
</evidence>
<comment type="caution">
    <text evidence="7">The sequence shown here is derived from an EMBL/GenBank/DDBJ whole genome shotgun (WGS) entry which is preliminary data.</text>
</comment>
<dbReference type="RefSeq" id="WP_207400403.1">
    <property type="nucleotide sequence ID" value="NZ_CAACUY010000394.1"/>
</dbReference>
<gene>
    <name evidence="7" type="ORF">ACFQZM_25835</name>
</gene>
<dbReference type="InterPro" id="IPR007627">
    <property type="entry name" value="RNA_pol_sigma70_r2"/>
</dbReference>
<dbReference type="InterPro" id="IPR036388">
    <property type="entry name" value="WH-like_DNA-bd_sf"/>
</dbReference>
<dbReference type="PANTHER" id="PTHR43133">
    <property type="entry name" value="RNA POLYMERASE ECF-TYPE SIGMA FACTO"/>
    <property type="match status" value="1"/>
</dbReference>
<keyword evidence="8" id="KW-1185">Reference proteome</keyword>
<evidence type="ECO:0000256" key="1">
    <source>
        <dbReference type="ARBA" id="ARBA00010641"/>
    </source>
</evidence>
<dbReference type="PANTHER" id="PTHR43133:SF8">
    <property type="entry name" value="RNA POLYMERASE SIGMA FACTOR HI_1459-RELATED"/>
    <property type="match status" value="1"/>
</dbReference>
<evidence type="ECO:0000259" key="6">
    <source>
        <dbReference type="Pfam" id="PF04542"/>
    </source>
</evidence>
<keyword evidence="3" id="KW-0731">Sigma factor</keyword>
<comment type="similarity">
    <text evidence="1">Belongs to the sigma-70 factor family. ECF subfamily.</text>
</comment>
<evidence type="ECO:0000256" key="5">
    <source>
        <dbReference type="ARBA" id="ARBA00023163"/>
    </source>
</evidence>
<dbReference type="SUPFAM" id="SSF88946">
    <property type="entry name" value="Sigma2 domain of RNA polymerase sigma factors"/>
    <property type="match status" value="1"/>
</dbReference>
<dbReference type="Gene3D" id="1.10.1740.10">
    <property type="match status" value="1"/>
</dbReference>
<evidence type="ECO:0000313" key="7">
    <source>
        <dbReference type="EMBL" id="MFD0687943.1"/>
    </source>
</evidence>
<dbReference type="InterPro" id="IPR039425">
    <property type="entry name" value="RNA_pol_sigma-70-like"/>
</dbReference>
<dbReference type="InterPro" id="IPR013325">
    <property type="entry name" value="RNA_pol_sigma_r2"/>
</dbReference>
<evidence type="ECO:0000313" key="8">
    <source>
        <dbReference type="Proteomes" id="UP001597063"/>
    </source>
</evidence>
<protein>
    <submittedName>
        <fullName evidence="7">RNA polymerase sigma factor</fullName>
    </submittedName>
</protein>
<dbReference type="EMBL" id="JBHTGP010000013">
    <property type="protein sequence ID" value="MFD0687943.1"/>
    <property type="molecule type" value="Genomic_DNA"/>
</dbReference>
<dbReference type="NCBIfam" id="TIGR02937">
    <property type="entry name" value="sigma70-ECF"/>
    <property type="match status" value="1"/>
</dbReference>
<evidence type="ECO:0000256" key="2">
    <source>
        <dbReference type="ARBA" id="ARBA00023015"/>
    </source>
</evidence>
<keyword evidence="5" id="KW-0804">Transcription</keyword>